<dbReference type="OrthoDB" id="188511at2759"/>
<proteinExistence type="predicted"/>
<dbReference type="EnsemblMetazoa" id="Aqu2.1.01811_001">
    <property type="protein sequence ID" value="Aqu2.1.01811_001"/>
    <property type="gene ID" value="Aqu2.1.01811"/>
</dbReference>
<evidence type="ECO:0000259" key="1">
    <source>
        <dbReference type="PROSITE" id="PS50836"/>
    </source>
</evidence>
<reference evidence="2" key="1">
    <citation type="submission" date="2017-05" db="UniProtKB">
        <authorList>
            <consortium name="EnsemblMetazoa"/>
        </authorList>
    </citation>
    <scope>IDENTIFICATION</scope>
</reference>
<organism evidence="2">
    <name type="scientific">Amphimedon queenslandica</name>
    <name type="common">Sponge</name>
    <dbReference type="NCBI Taxonomy" id="400682"/>
    <lineage>
        <taxon>Eukaryota</taxon>
        <taxon>Metazoa</taxon>
        <taxon>Porifera</taxon>
        <taxon>Demospongiae</taxon>
        <taxon>Heteroscleromorpha</taxon>
        <taxon>Haplosclerida</taxon>
        <taxon>Niphatidae</taxon>
        <taxon>Amphimedon</taxon>
    </lineage>
</organism>
<dbReference type="InterPro" id="IPR005018">
    <property type="entry name" value="DOMON_domain"/>
</dbReference>
<protein>
    <recommendedName>
        <fullName evidence="1">DOMON domain-containing protein</fullName>
    </recommendedName>
</protein>
<name>A0A1X7SIF0_AMPQE</name>
<sequence>MSVYFFLVADSLSNNTDCTGSYSSGCTNGQCLYRATWEVRGSYVQFNVTGRVPIGQWLAIGFSDNRIMPQTDIALAAVGPDGRGEVTD</sequence>
<dbReference type="InParanoid" id="A0A1X7SIF0"/>
<dbReference type="Pfam" id="PF03351">
    <property type="entry name" value="DOMON"/>
    <property type="match status" value="1"/>
</dbReference>
<dbReference type="PANTHER" id="PTHR46901:SF2">
    <property type="entry name" value="GH04942P"/>
    <property type="match status" value="1"/>
</dbReference>
<accession>A0A1X7SIF0</accession>
<dbReference type="AlphaFoldDB" id="A0A1X7SIF0"/>
<feature type="domain" description="DOMON" evidence="1">
    <location>
        <begin position="31"/>
        <end position="88"/>
    </location>
</feature>
<dbReference type="PANTHER" id="PTHR46901">
    <property type="entry name" value="GH04942P"/>
    <property type="match status" value="1"/>
</dbReference>
<dbReference type="PROSITE" id="PS50836">
    <property type="entry name" value="DOMON"/>
    <property type="match status" value="1"/>
</dbReference>
<evidence type="ECO:0000313" key="2">
    <source>
        <dbReference type="EnsemblMetazoa" id="Aqu2.1.01811_001"/>
    </source>
</evidence>